<dbReference type="InterPro" id="IPR009056">
    <property type="entry name" value="Cyt_c-like_dom"/>
</dbReference>
<proteinExistence type="predicted"/>
<comment type="caution">
    <text evidence="9">The sequence shown here is derived from an EMBL/GenBank/DDBJ whole genome shotgun (WGS) entry which is preliminary data.</text>
</comment>
<evidence type="ECO:0000256" key="6">
    <source>
        <dbReference type="PROSITE-ProRule" id="PRU00433"/>
    </source>
</evidence>
<dbReference type="GO" id="GO:0020037">
    <property type="term" value="F:heme binding"/>
    <property type="evidence" value="ECO:0007669"/>
    <property type="project" value="InterPro"/>
</dbReference>
<dbReference type="SUPFAM" id="SSF46626">
    <property type="entry name" value="Cytochrome c"/>
    <property type="match status" value="1"/>
</dbReference>
<accession>A0AAW8DX40</accession>
<keyword evidence="5 6" id="KW-0408">Iron</keyword>
<feature type="signal peptide" evidence="7">
    <location>
        <begin position="1"/>
        <end position="19"/>
    </location>
</feature>
<dbReference type="GO" id="GO:0046872">
    <property type="term" value="F:metal ion binding"/>
    <property type="evidence" value="ECO:0007669"/>
    <property type="project" value="UniProtKB-KW"/>
</dbReference>
<name>A0AAW8DX40_9BURK</name>
<evidence type="ECO:0000256" key="5">
    <source>
        <dbReference type="ARBA" id="ARBA00023004"/>
    </source>
</evidence>
<protein>
    <submittedName>
        <fullName evidence="9">Cytochrome c</fullName>
    </submittedName>
</protein>
<keyword evidence="3 6" id="KW-0479">Metal-binding</keyword>
<keyword evidence="2 6" id="KW-0349">Heme</keyword>
<evidence type="ECO:0000256" key="7">
    <source>
        <dbReference type="SAM" id="SignalP"/>
    </source>
</evidence>
<dbReference type="RefSeq" id="WP_370869601.1">
    <property type="nucleotide sequence ID" value="NZ_JAUSRR010000005.1"/>
</dbReference>
<dbReference type="InterPro" id="IPR002327">
    <property type="entry name" value="Cyt_c_1A/1B"/>
</dbReference>
<dbReference type="AlphaFoldDB" id="A0AAW8DX40"/>
<dbReference type="EMBL" id="JAUSRR010000005">
    <property type="protein sequence ID" value="MDP9923960.1"/>
    <property type="molecule type" value="Genomic_DNA"/>
</dbReference>
<feature type="domain" description="Cytochrome c" evidence="8">
    <location>
        <begin position="24"/>
        <end position="121"/>
    </location>
</feature>
<dbReference type="GO" id="GO:0009055">
    <property type="term" value="F:electron transfer activity"/>
    <property type="evidence" value="ECO:0007669"/>
    <property type="project" value="InterPro"/>
</dbReference>
<evidence type="ECO:0000256" key="2">
    <source>
        <dbReference type="ARBA" id="ARBA00022617"/>
    </source>
</evidence>
<evidence type="ECO:0000313" key="9">
    <source>
        <dbReference type="EMBL" id="MDP9923960.1"/>
    </source>
</evidence>
<evidence type="ECO:0000256" key="1">
    <source>
        <dbReference type="ARBA" id="ARBA00022448"/>
    </source>
</evidence>
<gene>
    <name evidence="9" type="ORF">J2W25_002992</name>
</gene>
<dbReference type="PROSITE" id="PS51007">
    <property type="entry name" value="CYTC"/>
    <property type="match status" value="1"/>
</dbReference>
<sequence>MSRAARGLAAGLLAAWACAAAATPDAVRGEQVYARCQACHALATDRVGPRHCGLFGRLAGSVPGFAYSEAMKKSRIVWNDKTLDRFLSAPLAMVPGSSMTYDGVPDPRDRADLLAYLRQANDTPACAALARPTPR</sequence>
<evidence type="ECO:0000256" key="3">
    <source>
        <dbReference type="ARBA" id="ARBA00022723"/>
    </source>
</evidence>
<dbReference type="PRINTS" id="PR00604">
    <property type="entry name" value="CYTCHRMECIAB"/>
</dbReference>
<keyword evidence="7" id="KW-0732">Signal</keyword>
<dbReference type="Gene3D" id="1.10.760.10">
    <property type="entry name" value="Cytochrome c-like domain"/>
    <property type="match status" value="1"/>
</dbReference>
<evidence type="ECO:0000256" key="4">
    <source>
        <dbReference type="ARBA" id="ARBA00022982"/>
    </source>
</evidence>
<evidence type="ECO:0000313" key="10">
    <source>
        <dbReference type="Proteomes" id="UP001244295"/>
    </source>
</evidence>
<dbReference type="Pfam" id="PF00034">
    <property type="entry name" value="Cytochrom_C"/>
    <property type="match status" value="1"/>
</dbReference>
<dbReference type="Proteomes" id="UP001244295">
    <property type="component" value="Unassembled WGS sequence"/>
</dbReference>
<feature type="chain" id="PRO_5043398381" evidence="7">
    <location>
        <begin position="20"/>
        <end position="135"/>
    </location>
</feature>
<dbReference type="InterPro" id="IPR036909">
    <property type="entry name" value="Cyt_c-like_dom_sf"/>
</dbReference>
<keyword evidence="1" id="KW-0813">Transport</keyword>
<evidence type="ECO:0000259" key="8">
    <source>
        <dbReference type="PROSITE" id="PS51007"/>
    </source>
</evidence>
<organism evidence="9 10">
    <name type="scientific">Variovorax boronicumulans</name>
    <dbReference type="NCBI Taxonomy" id="436515"/>
    <lineage>
        <taxon>Bacteria</taxon>
        <taxon>Pseudomonadati</taxon>
        <taxon>Pseudomonadota</taxon>
        <taxon>Betaproteobacteria</taxon>
        <taxon>Burkholderiales</taxon>
        <taxon>Comamonadaceae</taxon>
        <taxon>Variovorax</taxon>
    </lineage>
</organism>
<reference evidence="9" key="1">
    <citation type="submission" date="2023-07" db="EMBL/GenBank/DDBJ databases">
        <title>Sorghum-associated microbial communities from plants grown in Nebraska, USA.</title>
        <authorList>
            <person name="Schachtman D."/>
        </authorList>
    </citation>
    <scope>NUCLEOTIDE SEQUENCE</scope>
    <source>
        <strain evidence="9">DS2795</strain>
    </source>
</reference>
<keyword evidence="4" id="KW-0249">Electron transport</keyword>
<dbReference type="PANTHER" id="PTHR11961">
    <property type="entry name" value="CYTOCHROME C"/>
    <property type="match status" value="1"/>
</dbReference>